<dbReference type="GO" id="GO:0043495">
    <property type="term" value="F:protein-membrane adaptor activity"/>
    <property type="evidence" value="ECO:0007669"/>
    <property type="project" value="TreeGrafter"/>
</dbReference>
<feature type="region of interest" description="Disordered" evidence="10">
    <location>
        <begin position="264"/>
        <end position="286"/>
    </location>
</feature>
<evidence type="ECO:0000256" key="3">
    <source>
        <dbReference type="ARBA" id="ARBA00022448"/>
    </source>
</evidence>
<dbReference type="FunFam" id="1.10.287.660:FF:000006">
    <property type="entry name" value="Protein GET1"/>
    <property type="match status" value="1"/>
</dbReference>
<feature type="topological domain" description="Lumenal" evidence="9">
    <location>
        <begin position="1"/>
        <end position="73"/>
    </location>
</feature>
<sequence>MLNPIKSVPIRRKVAGESIEDSRYLQASLSLSGLYSAAASQRSTCRHRRSLLSGKGAQASAARFPRPANMTRVLLTILAVELVAQFINAVGASQINDLIWTLINYLPISTSKAAAEQRRLQADYLKIRRELNATSSQDEFAKWAKLRRQHDKLLEQLDTAKKGLEVARSQFDKYLTAIRMLVTKVPQYVVPFWYGKEPMFWLPYGWFPYYAEWIISFPRAPLGSVSAPSWQLACSGVLTLLSEIIIFIGKQLFTQTKTKVPMPVSATKAPKASTQPKEKLDAKKEL</sequence>
<keyword evidence="3 9" id="KW-0813">Transport</keyword>
<proteinExistence type="inferred from homology"/>
<dbReference type="Pfam" id="PF04420">
    <property type="entry name" value="CHD5"/>
    <property type="match status" value="1"/>
</dbReference>
<evidence type="ECO:0000256" key="2">
    <source>
        <dbReference type="ARBA" id="ARBA00010799"/>
    </source>
</evidence>
<evidence type="ECO:0000256" key="1">
    <source>
        <dbReference type="ARBA" id="ARBA00004477"/>
    </source>
</evidence>
<dbReference type="Gene3D" id="1.10.287.660">
    <property type="entry name" value="Helix hairpin bin"/>
    <property type="match status" value="1"/>
</dbReference>
<dbReference type="InterPro" id="IPR027538">
    <property type="entry name" value="Get1_fungi"/>
</dbReference>
<dbReference type="OrthoDB" id="69461at2759"/>
<keyword evidence="8 9" id="KW-0472">Membrane</keyword>
<evidence type="ECO:0000313" key="14">
    <source>
        <dbReference type="Proteomes" id="UP000784919"/>
    </source>
</evidence>
<evidence type="ECO:0000313" key="11">
    <source>
        <dbReference type="EMBL" id="KAG5965440.1"/>
    </source>
</evidence>
<protein>
    <recommendedName>
        <fullName evidence="15">Guided entry of tail-anchored proteins 1</fullName>
    </recommendedName>
</protein>
<dbReference type="EMBL" id="SRPR01000002">
    <property type="protein sequence ID" value="KAG5968955.1"/>
    <property type="molecule type" value="Genomic_DNA"/>
</dbReference>
<keyword evidence="7" id="KW-0175">Coiled coil</keyword>
<evidence type="ECO:0000256" key="6">
    <source>
        <dbReference type="ARBA" id="ARBA00022989"/>
    </source>
</evidence>
<dbReference type="InterPro" id="IPR028945">
    <property type="entry name" value="Get1"/>
</dbReference>
<dbReference type="AlphaFoldDB" id="A0A9P7SPS4"/>
<dbReference type="InterPro" id="IPR029012">
    <property type="entry name" value="Helix_hairpin_bin_sf"/>
</dbReference>
<feature type="topological domain" description="Cytoplasmic" evidence="9">
    <location>
        <begin position="242"/>
        <end position="286"/>
    </location>
</feature>
<dbReference type="GO" id="GO:0071816">
    <property type="term" value="P:tail-anchored membrane protein insertion into ER membrane"/>
    <property type="evidence" value="ECO:0007669"/>
    <property type="project" value="InterPro"/>
</dbReference>
<comment type="subcellular location">
    <subcellularLocation>
        <location evidence="1">Endoplasmic reticulum membrane</location>
        <topology evidence="1">Multi-pass membrane protein</topology>
    </subcellularLocation>
</comment>
<dbReference type="Proteomes" id="UP000784919">
    <property type="component" value="Unassembled WGS sequence"/>
</dbReference>
<comment type="similarity">
    <text evidence="2 9">Belongs to the WRB/GET1 family.</text>
</comment>
<keyword evidence="13" id="KW-1185">Reference proteome</keyword>
<evidence type="ECO:0000256" key="10">
    <source>
        <dbReference type="SAM" id="MobiDB-lite"/>
    </source>
</evidence>
<dbReference type="GO" id="GO:0043529">
    <property type="term" value="C:GET complex"/>
    <property type="evidence" value="ECO:0007669"/>
    <property type="project" value="InterPro"/>
</dbReference>
<keyword evidence="4 9" id="KW-0812">Transmembrane</keyword>
<dbReference type="HAMAP" id="MF_03113">
    <property type="entry name" value="Get1"/>
    <property type="match status" value="1"/>
</dbReference>
<evidence type="ECO:0000256" key="7">
    <source>
        <dbReference type="ARBA" id="ARBA00023054"/>
    </source>
</evidence>
<comment type="caution">
    <text evidence="11">The sequence shown here is derived from an EMBL/GenBank/DDBJ whole genome shotgun (WGS) entry which is preliminary data.</text>
</comment>
<evidence type="ECO:0008006" key="15">
    <source>
        <dbReference type="Google" id="ProtNLM"/>
    </source>
</evidence>
<feature type="compositionally biased region" description="Basic and acidic residues" evidence="10">
    <location>
        <begin position="276"/>
        <end position="286"/>
    </location>
</feature>
<keyword evidence="5 9" id="KW-0256">Endoplasmic reticulum</keyword>
<accession>A0A9P7SPS4</accession>
<name>A0A9P7SPS4_9HYPO</name>
<dbReference type="PANTHER" id="PTHR42650:SF1">
    <property type="entry name" value="GUIDED ENTRY OF TAIL-ANCHORED PROTEINS FACTOR 1"/>
    <property type="match status" value="1"/>
</dbReference>
<evidence type="ECO:0000313" key="13">
    <source>
        <dbReference type="Proteomes" id="UP000742024"/>
    </source>
</evidence>
<dbReference type="EMBL" id="SRPS01000152">
    <property type="protein sequence ID" value="KAG5965440.1"/>
    <property type="molecule type" value="Genomic_DNA"/>
</dbReference>
<reference evidence="11 13" key="1">
    <citation type="journal article" date="2020" name="bioRxiv">
        <title>Whole genome comparisons of ergot fungi reveals the divergence and evolution of species within the genus Claviceps are the result of varying mechanisms driving genome evolution and host range expansion.</title>
        <authorList>
            <person name="Wyka S.A."/>
            <person name="Mondo S.J."/>
            <person name="Liu M."/>
            <person name="Dettman J."/>
            <person name="Nalam V."/>
            <person name="Broders K.D."/>
        </authorList>
    </citation>
    <scope>NUCLEOTIDE SEQUENCE</scope>
    <source>
        <strain evidence="11">CCC 1102</strain>
        <strain evidence="12 13">LM583</strain>
    </source>
</reference>
<evidence type="ECO:0000313" key="12">
    <source>
        <dbReference type="EMBL" id="KAG5968955.1"/>
    </source>
</evidence>
<evidence type="ECO:0000256" key="9">
    <source>
        <dbReference type="HAMAP-Rule" id="MF_03113"/>
    </source>
</evidence>
<organism evidence="11 14">
    <name type="scientific">Claviceps arundinis</name>
    <dbReference type="NCBI Taxonomy" id="1623583"/>
    <lineage>
        <taxon>Eukaryota</taxon>
        <taxon>Fungi</taxon>
        <taxon>Dikarya</taxon>
        <taxon>Ascomycota</taxon>
        <taxon>Pezizomycotina</taxon>
        <taxon>Sordariomycetes</taxon>
        <taxon>Hypocreomycetidae</taxon>
        <taxon>Hypocreales</taxon>
        <taxon>Clavicipitaceae</taxon>
        <taxon>Claviceps</taxon>
    </lineage>
</organism>
<evidence type="ECO:0000256" key="8">
    <source>
        <dbReference type="ARBA" id="ARBA00023136"/>
    </source>
</evidence>
<evidence type="ECO:0000256" key="4">
    <source>
        <dbReference type="ARBA" id="ARBA00022692"/>
    </source>
</evidence>
<dbReference type="PANTHER" id="PTHR42650">
    <property type="entry name" value="TAIL-ANCHORED PROTEIN INSERTION RECEPTOR WRB"/>
    <property type="match status" value="1"/>
</dbReference>
<dbReference type="GO" id="GO:0005789">
    <property type="term" value="C:endoplasmic reticulum membrane"/>
    <property type="evidence" value="ECO:0007669"/>
    <property type="project" value="UniProtKB-SubCell"/>
</dbReference>
<gene>
    <name evidence="9" type="primary">GET1</name>
    <name evidence="11" type="ORF">E4U56_001784</name>
    <name evidence="12" type="ORF">E4U57_002394</name>
</gene>
<evidence type="ECO:0000256" key="5">
    <source>
        <dbReference type="ARBA" id="ARBA00022824"/>
    </source>
</evidence>
<keyword evidence="6 9" id="KW-1133">Transmembrane helix</keyword>
<comment type="caution">
    <text evidence="9">Lacks conserved residue(s) required for the propagation of feature annotation.</text>
</comment>
<dbReference type="Proteomes" id="UP000742024">
    <property type="component" value="Unassembled WGS sequence"/>
</dbReference>